<gene>
    <name evidence="2" type="ORF">G3M56_011240</name>
</gene>
<dbReference type="EMBL" id="CP066776">
    <property type="protein sequence ID" value="QQL44454.1"/>
    <property type="molecule type" value="Genomic_DNA"/>
</dbReference>
<dbReference type="InterPro" id="IPR001279">
    <property type="entry name" value="Metallo-B-lactamas"/>
</dbReference>
<dbReference type="Proteomes" id="UP000475117">
    <property type="component" value="Chromosome"/>
</dbReference>
<keyword evidence="3" id="KW-1185">Reference proteome</keyword>
<protein>
    <submittedName>
        <fullName evidence="2">MBL fold metallo-hydrolase</fullName>
    </submittedName>
</protein>
<dbReference type="AlphaFoldDB" id="A0A6B3LFJ4"/>
<dbReference type="RefSeq" id="WP_164365081.1">
    <property type="nucleotide sequence ID" value="NZ_CP066776.1"/>
</dbReference>
<evidence type="ECO:0000259" key="1">
    <source>
        <dbReference type="SMART" id="SM00849"/>
    </source>
</evidence>
<dbReference type="Gene3D" id="3.60.15.10">
    <property type="entry name" value="Ribonuclease Z/Hydroxyacylglutathione hydrolase-like"/>
    <property type="match status" value="1"/>
</dbReference>
<dbReference type="KEGG" id="soa:G3M56_011240"/>
<dbReference type="Pfam" id="PF00753">
    <property type="entry name" value="Lactamase_B"/>
    <property type="match status" value="1"/>
</dbReference>
<evidence type="ECO:0000313" key="2">
    <source>
        <dbReference type="EMBL" id="QQL44454.1"/>
    </source>
</evidence>
<dbReference type="CDD" id="cd07721">
    <property type="entry name" value="yflN-like_MBL-fold"/>
    <property type="match status" value="1"/>
</dbReference>
<reference evidence="2 3" key="1">
    <citation type="submission" date="2020-12" db="EMBL/GenBank/DDBJ databases">
        <title>Sulforoseuscoccus oceanibium gen. nov., sp. nov., a representative of the phylum Verrucomicrobia with special cytoplasmic membrane, and proposal of Sulforoseuscoccusaceae fam. nov.</title>
        <authorList>
            <person name="Xi F."/>
        </authorList>
    </citation>
    <scope>NUCLEOTIDE SEQUENCE [LARGE SCALE GENOMIC DNA]</scope>
    <source>
        <strain evidence="2 3">T37</strain>
    </source>
</reference>
<feature type="domain" description="Metallo-beta-lactamase" evidence="1">
    <location>
        <begin position="13"/>
        <end position="206"/>
    </location>
</feature>
<dbReference type="InterPro" id="IPR036866">
    <property type="entry name" value="RibonucZ/Hydroxyglut_hydro"/>
</dbReference>
<dbReference type="PANTHER" id="PTHR42951">
    <property type="entry name" value="METALLO-BETA-LACTAMASE DOMAIN-CONTAINING"/>
    <property type="match status" value="1"/>
</dbReference>
<dbReference type="PANTHER" id="PTHR42951:SF17">
    <property type="entry name" value="METALLO-BETA-LACTAMASE DOMAIN-CONTAINING PROTEIN"/>
    <property type="match status" value="1"/>
</dbReference>
<proteinExistence type="predicted"/>
<dbReference type="InterPro" id="IPR050855">
    <property type="entry name" value="NDM-1-like"/>
</dbReference>
<keyword evidence="2" id="KW-0378">Hydrolase</keyword>
<sequence length="226" mass="24813">MEPSDILRIRGSGVRHHVIRDASELYLIDTGFIGGIRQLEQALTARGWRHLPIRGILLTHGHLDHILNVARLAAQYDAWIAAPEADLAHYEGKARYHGMSRIAGALEAVGKPLLGFHTFTPNRLINDGDQIEIGSGLRVVQLPGHTAGHCGFLNEASGLLFCGDLFASFDRFSHLPPTIFNQDNHQARASLTKALDLPLTGVLPNHGDMAPSGVHLKRMRKLAERL</sequence>
<accession>A0A6B3LFJ4</accession>
<name>A0A6B3LFJ4_9BACT</name>
<dbReference type="SUPFAM" id="SSF56281">
    <property type="entry name" value="Metallo-hydrolase/oxidoreductase"/>
    <property type="match status" value="1"/>
</dbReference>
<evidence type="ECO:0000313" key="3">
    <source>
        <dbReference type="Proteomes" id="UP000475117"/>
    </source>
</evidence>
<dbReference type="SMART" id="SM00849">
    <property type="entry name" value="Lactamase_B"/>
    <property type="match status" value="1"/>
</dbReference>
<organism evidence="2 3">
    <name type="scientific">Sulfuriroseicoccus oceanibius</name>
    <dbReference type="NCBI Taxonomy" id="2707525"/>
    <lineage>
        <taxon>Bacteria</taxon>
        <taxon>Pseudomonadati</taxon>
        <taxon>Verrucomicrobiota</taxon>
        <taxon>Verrucomicrobiia</taxon>
        <taxon>Verrucomicrobiales</taxon>
        <taxon>Verrucomicrobiaceae</taxon>
        <taxon>Sulfuriroseicoccus</taxon>
    </lineage>
</organism>
<dbReference type="GO" id="GO:0016787">
    <property type="term" value="F:hydrolase activity"/>
    <property type="evidence" value="ECO:0007669"/>
    <property type="project" value="UniProtKB-KW"/>
</dbReference>